<feature type="active site" evidence="7">
    <location>
        <position position="329"/>
    </location>
</feature>
<dbReference type="InterPro" id="IPR015590">
    <property type="entry name" value="Aldehyde_DH_dom"/>
</dbReference>
<dbReference type="PANTHER" id="PTHR43353">
    <property type="entry name" value="SUCCINATE-SEMIALDEHYDE DEHYDROGENASE, MITOCHONDRIAL"/>
    <property type="match status" value="1"/>
</dbReference>
<dbReference type="PROSITE" id="PS00687">
    <property type="entry name" value="ALDEHYDE_DEHYDR_GLU"/>
    <property type="match status" value="1"/>
</dbReference>
<dbReference type="InterPro" id="IPR050740">
    <property type="entry name" value="Aldehyde_DH_Superfamily"/>
</dbReference>
<dbReference type="PANTHER" id="PTHR43353:SF10">
    <property type="entry name" value="SUCCINATE-SEMIALDEHYDE DEHYDROGENASE (NADP+)"/>
    <property type="match status" value="1"/>
</dbReference>
<protein>
    <recommendedName>
        <fullName evidence="6">succinate-semialdehyde dehydrogenase [NAD(P)(+)]</fullName>
        <ecNumber evidence="6">1.2.1.16</ecNumber>
    </recommendedName>
</protein>
<dbReference type="CDD" id="cd07103">
    <property type="entry name" value="ALDH_F5_SSADH_GabD"/>
    <property type="match status" value="1"/>
</dbReference>
<dbReference type="AlphaFoldDB" id="J6F4A5"/>
<evidence type="ECO:0000256" key="3">
    <source>
        <dbReference type="ARBA" id="ARBA00023002"/>
    </source>
</evidence>
<evidence type="ECO:0000256" key="7">
    <source>
        <dbReference type="PROSITE-ProRule" id="PRU10007"/>
    </source>
</evidence>
<proteinExistence type="inferred from homology"/>
<comment type="catalytic activity">
    <reaction evidence="5">
        <text>succinate semialdehyde + NAD(+) + H2O = succinate + NADH + 2 H(+)</text>
        <dbReference type="Rhea" id="RHEA:13217"/>
        <dbReference type="ChEBI" id="CHEBI:15377"/>
        <dbReference type="ChEBI" id="CHEBI:15378"/>
        <dbReference type="ChEBI" id="CHEBI:30031"/>
        <dbReference type="ChEBI" id="CHEBI:57540"/>
        <dbReference type="ChEBI" id="CHEBI:57706"/>
        <dbReference type="ChEBI" id="CHEBI:57945"/>
        <dbReference type="EC" id="1.2.1.16"/>
    </reaction>
</comment>
<name>J6F4A5_TRIAS</name>
<keyword evidence="3 8" id="KW-0560">Oxidoreductase</keyword>
<dbReference type="Pfam" id="PF00171">
    <property type="entry name" value="Aldedh"/>
    <property type="match status" value="1"/>
</dbReference>
<dbReference type="InterPro" id="IPR016162">
    <property type="entry name" value="Ald_DH_N"/>
</dbReference>
<dbReference type="EMBL" id="ALBS01000045">
    <property type="protein sequence ID" value="EJT51834.1"/>
    <property type="molecule type" value="Genomic_DNA"/>
</dbReference>
<feature type="region of interest" description="Disordered" evidence="9">
    <location>
        <begin position="1"/>
        <end position="28"/>
    </location>
</feature>
<dbReference type="EC" id="1.2.1.16" evidence="6"/>
<dbReference type="GO" id="GO:0009450">
    <property type="term" value="P:gamma-aminobutyric acid catabolic process"/>
    <property type="evidence" value="ECO:0007669"/>
    <property type="project" value="TreeGrafter"/>
</dbReference>
<dbReference type="FunFam" id="3.40.605.10:FF:000005">
    <property type="entry name" value="Succinate-semialdehyde dehydrogenase I"/>
    <property type="match status" value="1"/>
</dbReference>
<accession>J6F4A5</accession>
<dbReference type="GO" id="GO:0004777">
    <property type="term" value="F:succinate-semialdehyde dehydrogenase (NAD+) activity"/>
    <property type="evidence" value="ECO:0007669"/>
    <property type="project" value="TreeGrafter"/>
</dbReference>
<evidence type="ECO:0000256" key="9">
    <source>
        <dbReference type="SAM" id="MobiDB-lite"/>
    </source>
</evidence>
<dbReference type="InterPro" id="IPR016163">
    <property type="entry name" value="Ald_DH_C"/>
</dbReference>
<dbReference type="Gene3D" id="3.40.309.10">
    <property type="entry name" value="Aldehyde Dehydrogenase, Chain A, domain 2"/>
    <property type="match status" value="1"/>
</dbReference>
<evidence type="ECO:0000256" key="2">
    <source>
        <dbReference type="ARBA" id="ARBA00009986"/>
    </source>
</evidence>
<dbReference type="SUPFAM" id="SSF53720">
    <property type="entry name" value="ALDH-like"/>
    <property type="match status" value="1"/>
</dbReference>
<feature type="domain" description="Aldehyde dehydrogenase" evidence="10">
    <location>
        <begin position="91"/>
        <end position="548"/>
    </location>
</feature>
<dbReference type="InterPro" id="IPR029510">
    <property type="entry name" value="Ald_DH_CS_GLU"/>
</dbReference>
<dbReference type="Gene3D" id="3.40.605.10">
    <property type="entry name" value="Aldehyde Dehydrogenase, Chain A, domain 1"/>
    <property type="match status" value="1"/>
</dbReference>
<dbReference type="KEGG" id="tasa:A1Q1_06920"/>
<evidence type="ECO:0000313" key="11">
    <source>
        <dbReference type="EMBL" id="EJT51834.1"/>
    </source>
</evidence>
<dbReference type="FunFam" id="3.40.309.10:FF:000004">
    <property type="entry name" value="Succinate-semialdehyde dehydrogenase I"/>
    <property type="match status" value="1"/>
</dbReference>
<comment type="caution">
    <text evidence="11">The sequence shown here is derived from an EMBL/GenBank/DDBJ whole genome shotgun (WGS) entry which is preliminary data.</text>
</comment>
<evidence type="ECO:0000256" key="6">
    <source>
        <dbReference type="ARBA" id="ARBA00067047"/>
    </source>
</evidence>
<dbReference type="RefSeq" id="XP_014182644.1">
    <property type="nucleotide sequence ID" value="XM_014327169.1"/>
</dbReference>
<evidence type="ECO:0000313" key="12">
    <source>
        <dbReference type="Proteomes" id="UP000002748"/>
    </source>
</evidence>
<evidence type="ECO:0000256" key="5">
    <source>
        <dbReference type="ARBA" id="ARBA00052698"/>
    </source>
</evidence>
<evidence type="ECO:0000256" key="1">
    <source>
        <dbReference type="ARBA" id="ARBA00005176"/>
    </source>
</evidence>
<dbReference type="InterPro" id="IPR016161">
    <property type="entry name" value="Ald_DH/histidinol_DH"/>
</dbReference>
<evidence type="ECO:0000256" key="4">
    <source>
        <dbReference type="ARBA" id="ARBA00050387"/>
    </source>
</evidence>
<comment type="catalytic activity">
    <reaction evidence="4">
        <text>succinate semialdehyde + NADP(+) + H2O = succinate + NADPH + 2 H(+)</text>
        <dbReference type="Rhea" id="RHEA:13213"/>
        <dbReference type="ChEBI" id="CHEBI:15377"/>
        <dbReference type="ChEBI" id="CHEBI:15378"/>
        <dbReference type="ChEBI" id="CHEBI:30031"/>
        <dbReference type="ChEBI" id="CHEBI:57706"/>
        <dbReference type="ChEBI" id="CHEBI:57783"/>
        <dbReference type="ChEBI" id="CHEBI:58349"/>
        <dbReference type="EC" id="1.2.1.16"/>
    </reaction>
</comment>
<reference evidence="11 12" key="1">
    <citation type="journal article" date="2012" name="Eukaryot. Cell">
        <title>Draft genome sequence of CBS 2479, the standard type strain of Trichosporon asahii.</title>
        <authorList>
            <person name="Yang R.Y."/>
            <person name="Li H.T."/>
            <person name="Zhu H."/>
            <person name="Zhou G.P."/>
            <person name="Wang M."/>
            <person name="Wang L."/>
        </authorList>
    </citation>
    <scope>NUCLEOTIDE SEQUENCE [LARGE SCALE GENOMIC DNA]</scope>
    <source>
        <strain evidence="12">ATCC 90039 / CBS 2479 / JCM 2466 / KCTC 7840 / NCYC 2677 / UAMH 7654</strain>
    </source>
</reference>
<dbReference type="OrthoDB" id="310895at2759"/>
<gene>
    <name evidence="11" type="ORF">A1Q1_06920</name>
</gene>
<evidence type="ECO:0000256" key="8">
    <source>
        <dbReference type="RuleBase" id="RU003345"/>
    </source>
</evidence>
<dbReference type="GeneID" id="25990432"/>
<dbReference type="GO" id="GO:0005737">
    <property type="term" value="C:cytoplasm"/>
    <property type="evidence" value="ECO:0007669"/>
    <property type="project" value="TreeGrafter"/>
</dbReference>
<dbReference type="HOGENOM" id="CLU_005391_5_3_1"/>
<evidence type="ECO:0000259" key="10">
    <source>
        <dbReference type="Pfam" id="PF00171"/>
    </source>
</evidence>
<dbReference type="VEuPathDB" id="FungiDB:A1Q1_06920"/>
<comment type="pathway">
    <text evidence="1">Amino-acid degradation; 4-aminobutanoate degradation.</text>
</comment>
<dbReference type="Proteomes" id="UP000002748">
    <property type="component" value="Unassembled WGS sequence"/>
</dbReference>
<organism evidence="11 12">
    <name type="scientific">Trichosporon asahii var. asahii (strain ATCC 90039 / CBS 2479 / JCM 2466 / KCTC 7840 / NBRC 103889/ NCYC 2677 / UAMH 7654)</name>
    <name type="common">Yeast</name>
    <dbReference type="NCBI Taxonomy" id="1186058"/>
    <lineage>
        <taxon>Eukaryota</taxon>
        <taxon>Fungi</taxon>
        <taxon>Dikarya</taxon>
        <taxon>Basidiomycota</taxon>
        <taxon>Agaricomycotina</taxon>
        <taxon>Tremellomycetes</taxon>
        <taxon>Trichosporonales</taxon>
        <taxon>Trichosporonaceae</taxon>
        <taxon>Trichosporon</taxon>
    </lineage>
</organism>
<sequence length="621" mass="66808">MGMIRLSARSARRLAPSTPLRTATRATARAGVTAGMRGIRTAAPFPTTTARVGVPKYARGVSHQPKTSAENPLGLNDPSLFKQQAWVDGKWVDASSGKTFEVTDPATGKVLGTAPDMDKDDVSRAVDVAEKAFKSFRHTTPGDRQKMLLRLHKEFIDNAEDIARLIVWENGKSWSDAYGEALYAASYVQWFAGEAVRTYGDVVPSAIAGQRNIVIKQPIGVCALLVPWNFPAGMPARKLAPVIATGCTCVVKVPAETPYTNFAIAELIRRAGVPDGVVNIVSTHENLTEVGKELTENPKVRKVSFTGSTRVGKMLAAQSASTLKKLSLELGGNAPCIIFDDADIPTAVAGTIATKFRGSGQTCVCANRIYVHESIYDEFADKLAAKVKEFKVGNGFDDGVTHGPLITEKAAEKVQSHLDDALKRGAKVLAGGKREGNMFEPTVLRDVPEDCLIAHDETFGPIAALIPFKDEQHVVDLANDTRVGLAGYFFSKDSDRIWRVAEALEVGMVGANTGAISQAQIPFGGVLESGSSKEGGYQGTEEYLNTKKSTAEVADLVPYLSRDGAPEWPTSTSTSTFTVSRAAQQIKEDSNMHWIYHTLDHLNPLGDSTTDEGRQEVVAGN</sequence>
<comment type="similarity">
    <text evidence="2 8">Belongs to the aldehyde dehydrogenase family.</text>
</comment>